<dbReference type="Pfam" id="PF02502">
    <property type="entry name" value="LacAB_rpiB"/>
    <property type="match status" value="1"/>
</dbReference>
<dbReference type="STRING" id="1008305.A4H02_06245"/>
<feature type="active site" description="Proton donor" evidence="3">
    <location>
        <position position="98"/>
    </location>
</feature>
<dbReference type="SUPFAM" id="SSF89623">
    <property type="entry name" value="Ribose/Galactose isomerase RpiB/AlsB"/>
    <property type="match status" value="1"/>
</dbReference>
<dbReference type="NCBIfam" id="TIGR00689">
    <property type="entry name" value="rpiB_lacA_lacB"/>
    <property type="match status" value="1"/>
</dbReference>
<dbReference type="GO" id="GO:0009052">
    <property type="term" value="P:pentose-phosphate shunt, non-oxidative branch"/>
    <property type="evidence" value="ECO:0007669"/>
    <property type="project" value="TreeGrafter"/>
</dbReference>
<evidence type="ECO:0000256" key="2">
    <source>
        <dbReference type="ARBA" id="ARBA00023235"/>
    </source>
</evidence>
<feature type="binding site" evidence="4">
    <location>
        <position position="132"/>
    </location>
    <ligand>
        <name>D-ribulose 5-phosphate</name>
        <dbReference type="ChEBI" id="CHEBI:58121"/>
    </ligand>
</feature>
<feature type="binding site" evidence="4">
    <location>
        <begin position="8"/>
        <end position="9"/>
    </location>
    <ligand>
        <name>D-ribulose 5-phosphate</name>
        <dbReference type="ChEBI" id="CHEBI:58121"/>
    </ligand>
</feature>
<dbReference type="AlphaFoldDB" id="A0A1E3G1Y8"/>
<dbReference type="PANTHER" id="PTHR30345">
    <property type="entry name" value="RIBOSE-5-PHOSPHATE ISOMERASE B"/>
    <property type="match status" value="1"/>
</dbReference>
<dbReference type="NCBIfam" id="NF004051">
    <property type="entry name" value="PRK05571.1"/>
    <property type="match status" value="1"/>
</dbReference>
<accession>A0A1E3G1Y8</accession>
<evidence type="ECO:0000256" key="4">
    <source>
        <dbReference type="PIRSR" id="PIRSR005384-2"/>
    </source>
</evidence>
<evidence type="ECO:0000313" key="5">
    <source>
        <dbReference type="EMBL" id="ODN30284.1"/>
    </source>
</evidence>
<feature type="binding site" evidence="4">
    <location>
        <position position="109"/>
    </location>
    <ligand>
        <name>D-ribulose 5-phosphate</name>
        <dbReference type="ChEBI" id="CHEBI:58121"/>
    </ligand>
</feature>
<evidence type="ECO:0000313" key="6">
    <source>
        <dbReference type="Proteomes" id="UP000094570"/>
    </source>
</evidence>
<gene>
    <name evidence="5" type="ORF">A4H02_06245</name>
</gene>
<name>A0A1E3G1Y8_9BACT</name>
<dbReference type="NCBIfam" id="TIGR01120">
    <property type="entry name" value="rpiB"/>
    <property type="match status" value="1"/>
</dbReference>
<feature type="binding site" evidence="4">
    <location>
        <position position="99"/>
    </location>
    <ligand>
        <name>D-ribulose 5-phosphate</name>
        <dbReference type="ChEBI" id="CHEBI:58121"/>
    </ligand>
</feature>
<feature type="binding site" evidence="4">
    <location>
        <position position="136"/>
    </location>
    <ligand>
        <name>D-ribulose 5-phosphate</name>
        <dbReference type="ChEBI" id="CHEBI:58121"/>
    </ligand>
</feature>
<organism evidence="5 6">
    <name type="scientific">Fervidobacterium thailandense</name>
    <dbReference type="NCBI Taxonomy" id="1008305"/>
    <lineage>
        <taxon>Bacteria</taxon>
        <taxon>Thermotogati</taxon>
        <taxon>Thermotogota</taxon>
        <taxon>Thermotogae</taxon>
        <taxon>Thermotogales</taxon>
        <taxon>Fervidobacteriaceae</taxon>
        <taxon>Fervidobacterium</taxon>
    </lineage>
</organism>
<proteinExistence type="inferred from homology"/>
<evidence type="ECO:0000256" key="3">
    <source>
        <dbReference type="PIRSR" id="PIRSR005384-1"/>
    </source>
</evidence>
<dbReference type="EMBL" id="LWAF01000008">
    <property type="protein sequence ID" value="ODN30284.1"/>
    <property type="molecule type" value="Genomic_DNA"/>
</dbReference>
<dbReference type="PANTHER" id="PTHR30345:SF0">
    <property type="entry name" value="DNA DAMAGE-REPAIR_TOLERATION PROTEIN DRT102"/>
    <property type="match status" value="1"/>
</dbReference>
<dbReference type="RefSeq" id="WP_069293309.1">
    <property type="nucleotide sequence ID" value="NZ_CP140110.1"/>
</dbReference>
<protein>
    <submittedName>
        <fullName evidence="5">Ribose-5-phosphate isomerase</fullName>
    </submittedName>
</protein>
<dbReference type="PIRSF" id="PIRSF005384">
    <property type="entry name" value="RpiB_LacA_B"/>
    <property type="match status" value="1"/>
</dbReference>
<feature type="active site" description="Proton acceptor" evidence="3">
    <location>
        <position position="65"/>
    </location>
</feature>
<keyword evidence="2 5" id="KW-0413">Isomerase</keyword>
<dbReference type="GO" id="GO:0019316">
    <property type="term" value="P:D-allose catabolic process"/>
    <property type="evidence" value="ECO:0007669"/>
    <property type="project" value="TreeGrafter"/>
</dbReference>
<dbReference type="InterPro" id="IPR003500">
    <property type="entry name" value="RpiB_LacA_LacB"/>
</dbReference>
<dbReference type="Gene3D" id="3.40.1400.10">
    <property type="entry name" value="Sugar-phosphate isomerase, RpiB/LacA/LacB"/>
    <property type="match status" value="1"/>
</dbReference>
<evidence type="ECO:0000256" key="1">
    <source>
        <dbReference type="ARBA" id="ARBA00008754"/>
    </source>
</evidence>
<reference evidence="6" key="1">
    <citation type="submission" date="2016-04" db="EMBL/GenBank/DDBJ databases">
        <title>The genome sequence project of a novel Fervidobacterium isolate from a hot spring in Thailand.</title>
        <authorList>
            <person name="Gonzalez J.M."/>
            <person name="Cuecas A."/>
            <person name="Kanoksilapatham W."/>
        </authorList>
    </citation>
    <scope>NUCLEOTIDE SEQUENCE [LARGE SCALE GENOMIC DNA]</scope>
    <source>
        <strain evidence="6">FC2004</strain>
    </source>
</reference>
<dbReference type="InterPro" id="IPR036569">
    <property type="entry name" value="RpiB_LacA_LacB_sf"/>
</dbReference>
<dbReference type="GO" id="GO:0004751">
    <property type="term" value="F:ribose-5-phosphate isomerase activity"/>
    <property type="evidence" value="ECO:0007669"/>
    <property type="project" value="TreeGrafter"/>
</dbReference>
<dbReference type="Proteomes" id="UP000094570">
    <property type="component" value="Unassembled WGS sequence"/>
</dbReference>
<dbReference type="InterPro" id="IPR004785">
    <property type="entry name" value="RpiB"/>
</dbReference>
<feature type="binding site" evidence="4">
    <location>
        <begin position="66"/>
        <end position="70"/>
    </location>
    <ligand>
        <name>D-ribulose 5-phosphate</name>
        <dbReference type="ChEBI" id="CHEBI:58121"/>
    </ligand>
</feature>
<comment type="similarity">
    <text evidence="1">Belongs to the LacAB/RpiB family.</text>
</comment>
<dbReference type="OrthoDB" id="1778624at2"/>
<sequence>MRIAIGSDHAAFELKEKVKEYLQKKGIEVLDCGTYSIESVDYPDYAKKVCEKVVNKECDFGILMCGTGIGMSIAANKFKGIRAALCLFPEMAQYARRHNDANVLVLPGRLMGSELAKWTVDAFLNSTFEGGRHERRVKKIEELEG</sequence>
<comment type="caution">
    <text evidence="5">The sequence shown here is derived from an EMBL/GenBank/DDBJ whole genome shotgun (WGS) entry which is preliminary data.</text>
</comment>
<keyword evidence="6" id="KW-1185">Reference proteome</keyword>